<evidence type="ECO:0000256" key="2">
    <source>
        <dbReference type="SAM" id="Phobius"/>
    </source>
</evidence>
<name>A0A8K0W5F3_9HYPO</name>
<comment type="caution">
    <text evidence="3">The sequence shown here is derived from an EMBL/GenBank/DDBJ whole genome shotgun (WGS) entry which is preliminary data.</text>
</comment>
<keyword evidence="4" id="KW-1185">Reference proteome</keyword>
<evidence type="ECO:0000256" key="1">
    <source>
        <dbReference type="SAM" id="Coils"/>
    </source>
</evidence>
<feature type="transmembrane region" description="Helical" evidence="2">
    <location>
        <begin position="78"/>
        <end position="101"/>
    </location>
</feature>
<dbReference type="EMBL" id="JAGPXF010000008">
    <property type="protein sequence ID" value="KAH7232979.1"/>
    <property type="molecule type" value="Genomic_DNA"/>
</dbReference>
<protein>
    <submittedName>
        <fullName evidence="3">Uncharacterized protein</fullName>
    </submittedName>
</protein>
<feature type="coiled-coil region" evidence="1">
    <location>
        <begin position="42"/>
        <end position="69"/>
    </location>
</feature>
<proteinExistence type="predicted"/>
<keyword evidence="1" id="KW-0175">Coiled coil</keyword>
<dbReference type="Proteomes" id="UP000813427">
    <property type="component" value="Unassembled WGS sequence"/>
</dbReference>
<reference evidence="3" key="1">
    <citation type="journal article" date="2021" name="Nat. Commun.">
        <title>Genetic determinants of endophytism in the Arabidopsis root mycobiome.</title>
        <authorList>
            <person name="Mesny F."/>
            <person name="Miyauchi S."/>
            <person name="Thiergart T."/>
            <person name="Pickel B."/>
            <person name="Atanasova L."/>
            <person name="Karlsson M."/>
            <person name="Huettel B."/>
            <person name="Barry K.W."/>
            <person name="Haridas S."/>
            <person name="Chen C."/>
            <person name="Bauer D."/>
            <person name="Andreopoulos W."/>
            <person name="Pangilinan J."/>
            <person name="LaButti K."/>
            <person name="Riley R."/>
            <person name="Lipzen A."/>
            <person name="Clum A."/>
            <person name="Drula E."/>
            <person name="Henrissat B."/>
            <person name="Kohler A."/>
            <person name="Grigoriev I.V."/>
            <person name="Martin F.M."/>
            <person name="Hacquard S."/>
        </authorList>
    </citation>
    <scope>NUCLEOTIDE SEQUENCE</scope>
    <source>
        <strain evidence="3">MPI-SDFR-AT-0068</strain>
    </source>
</reference>
<sequence>MDNAQANNPNVQYEYIVRTEEFITIDVVRHLLRVQGQINRLAAEQDLQIIDLEAEVDRLRADITLIQREMNKQPLSGLHFEILLACIVAGLAFLFSGFWVARFQHGG</sequence>
<evidence type="ECO:0000313" key="3">
    <source>
        <dbReference type="EMBL" id="KAH7232979.1"/>
    </source>
</evidence>
<accession>A0A8K0W5F3</accession>
<gene>
    <name evidence="3" type="ORF">BKA59DRAFT_460443</name>
</gene>
<evidence type="ECO:0000313" key="4">
    <source>
        <dbReference type="Proteomes" id="UP000813427"/>
    </source>
</evidence>
<dbReference type="AlphaFoldDB" id="A0A8K0W5F3"/>
<keyword evidence="2" id="KW-0472">Membrane</keyword>
<keyword evidence="2" id="KW-0812">Transmembrane</keyword>
<organism evidence="3 4">
    <name type="scientific">Fusarium tricinctum</name>
    <dbReference type="NCBI Taxonomy" id="61284"/>
    <lineage>
        <taxon>Eukaryota</taxon>
        <taxon>Fungi</taxon>
        <taxon>Dikarya</taxon>
        <taxon>Ascomycota</taxon>
        <taxon>Pezizomycotina</taxon>
        <taxon>Sordariomycetes</taxon>
        <taxon>Hypocreomycetidae</taxon>
        <taxon>Hypocreales</taxon>
        <taxon>Nectriaceae</taxon>
        <taxon>Fusarium</taxon>
        <taxon>Fusarium tricinctum species complex</taxon>
    </lineage>
</organism>
<dbReference type="OrthoDB" id="5073726at2759"/>
<keyword evidence="2" id="KW-1133">Transmembrane helix</keyword>